<comment type="caution">
    <text evidence="1">The sequence shown here is derived from an EMBL/GenBank/DDBJ whole genome shotgun (WGS) entry which is preliminary data.</text>
</comment>
<organism evidence="1 2">
    <name type="scientific">Hygrophoropsis aurantiaca</name>
    <dbReference type="NCBI Taxonomy" id="72124"/>
    <lineage>
        <taxon>Eukaryota</taxon>
        <taxon>Fungi</taxon>
        <taxon>Dikarya</taxon>
        <taxon>Basidiomycota</taxon>
        <taxon>Agaricomycotina</taxon>
        <taxon>Agaricomycetes</taxon>
        <taxon>Agaricomycetidae</taxon>
        <taxon>Boletales</taxon>
        <taxon>Coniophorineae</taxon>
        <taxon>Hygrophoropsidaceae</taxon>
        <taxon>Hygrophoropsis</taxon>
    </lineage>
</organism>
<reference evidence="1" key="1">
    <citation type="journal article" date="2021" name="New Phytol.">
        <title>Evolutionary innovations through gain and loss of genes in the ectomycorrhizal Boletales.</title>
        <authorList>
            <person name="Wu G."/>
            <person name="Miyauchi S."/>
            <person name="Morin E."/>
            <person name="Kuo A."/>
            <person name="Drula E."/>
            <person name="Varga T."/>
            <person name="Kohler A."/>
            <person name="Feng B."/>
            <person name="Cao Y."/>
            <person name="Lipzen A."/>
            <person name="Daum C."/>
            <person name="Hundley H."/>
            <person name="Pangilinan J."/>
            <person name="Johnson J."/>
            <person name="Barry K."/>
            <person name="LaButti K."/>
            <person name="Ng V."/>
            <person name="Ahrendt S."/>
            <person name="Min B."/>
            <person name="Choi I.G."/>
            <person name="Park H."/>
            <person name="Plett J.M."/>
            <person name="Magnuson J."/>
            <person name="Spatafora J.W."/>
            <person name="Nagy L.G."/>
            <person name="Henrissat B."/>
            <person name="Grigoriev I.V."/>
            <person name="Yang Z.L."/>
            <person name="Xu J."/>
            <person name="Martin F.M."/>
        </authorList>
    </citation>
    <scope>NUCLEOTIDE SEQUENCE</scope>
    <source>
        <strain evidence="1">ATCC 28755</strain>
    </source>
</reference>
<protein>
    <submittedName>
        <fullName evidence="1">Uncharacterized protein</fullName>
    </submittedName>
</protein>
<sequence length="94" mass="10600">MRYGAIRMMMFVSSIRLLSPGSRSSVMVLVLVLVSQLMRTGIQYLETFVEAVPLCCSFFLYRIMSHCAGSGKNWFGQGYMLAMMSVSHVPFKCL</sequence>
<accession>A0ACB8A568</accession>
<dbReference type="Proteomes" id="UP000790377">
    <property type="component" value="Unassembled WGS sequence"/>
</dbReference>
<keyword evidence="2" id="KW-1185">Reference proteome</keyword>
<proteinExistence type="predicted"/>
<gene>
    <name evidence="1" type="ORF">BJ138DRAFT_344112</name>
</gene>
<dbReference type="EMBL" id="MU267816">
    <property type="protein sequence ID" value="KAH7908535.1"/>
    <property type="molecule type" value="Genomic_DNA"/>
</dbReference>
<name>A0ACB8A568_9AGAM</name>
<evidence type="ECO:0000313" key="1">
    <source>
        <dbReference type="EMBL" id="KAH7908535.1"/>
    </source>
</evidence>
<evidence type="ECO:0000313" key="2">
    <source>
        <dbReference type="Proteomes" id="UP000790377"/>
    </source>
</evidence>